<comment type="similarity">
    <text evidence="3">Belongs to the polysaccharide lyase 1 family.</text>
</comment>
<dbReference type="GO" id="GO:0030570">
    <property type="term" value="F:pectate lyase activity"/>
    <property type="evidence" value="ECO:0007669"/>
    <property type="project" value="InterPro"/>
</dbReference>
<keyword evidence="3" id="KW-0964">Secreted</keyword>
<dbReference type="InterPro" id="IPR012334">
    <property type="entry name" value="Pectin_lyas_fold"/>
</dbReference>
<dbReference type="Proteomes" id="UP000199203">
    <property type="component" value="Unassembled WGS sequence"/>
</dbReference>
<sequence length="853" mass="92415">MNKLKLLYLFFLLAIMQVSGQSVTFNESAGWVETAFVKWQPVTNAGRYNVYYSGEGVVNKQVDDYLIRSYGSYLRTDILGLKAGNYTITVKPVILGIEGEGSTTSTLTVLPQDRNGFAFHGGRVPGGYKADGTPKDNAVILYITEKSKNTISFNVITNNNGNTTNYVGFQNIFSGIKKGIDKRPYIFRLVGNITDFTDMEGGDLVVENKNNDLSYITVEGVGNDATANGWGIRVKNATNIEIANLGFMNCDSSEGDNIGMQQNNSYIWVHNNDLFYGHAGSDADQIKGDGALDNKGTTYATYSYNHFWDSGKASLLGLSENTTSGLYVTYHHNWFDHSDSRHPRVRYYSAHIYNNYFDGIAKYGSGSTEGSSLFLEGNYFRNSKNPMMISLQGTDVWNPTKQMNDPANQGTFSGEDGGMIKAFNNTMDADIATNSMRFVAYADPNPLYNIDGKISSLTDFDAYLASTRGETVPATVKSKVGAKTYNNFDTDAALYVKNLITDEPTAARDKVKIYSGRVEGGDFKWTFDNAVDDRSYAVITGLKSALTNYGTNLVYIQAEGSSQTLVNTSGNKDQTVADGAAIAPIVFTWGGDATDVTVTGIPANGLSFTKDTAAKTLTISGTPTITISYTVTTVGTGNSVSISGTVKIGPGNSGEPDGLIHNFTTSGKVSTFYAITGNMNSTDGSQSYDGLTLTKRFKMESSTSINYTTTVESTLTLVFDADFSKNVKFDGTNYTAVNGIVTIPNVAAGTHSITKGDTTNLFYIKTAYATMATSDVNKAQVKLYPNPVSDHLHINTDGRKVLSVKIYNFAGAIVKNNVTMNGDSVDLRSLNTGNYIVSVTTDNGTVTKKIIKK</sequence>
<dbReference type="EMBL" id="FNBH01000004">
    <property type="protein sequence ID" value="SDG40659.1"/>
    <property type="molecule type" value="Genomic_DNA"/>
</dbReference>
<dbReference type="InterPro" id="IPR026444">
    <property type="entry name" value="Secre_tail"/>
</dbReference>
<evidence type="ECO:0000256" key="3">
    <source>
        <dbReference type="RuleBase" id="RU361173"/>
    </source>
</evidence>
<keyword evidence="2 3" id="KW-0456">Lyase</keyword>
<dbReference type="PANTHER" id="PTHR31683">
    <property type="entry name" value="PECTATE LYASE 18-RELATED"/>
    <property type="match status" value="1"/>
</dbReference>
<dbReference type="Pfam" id="PF18283">
    <property type="entry name" value="CBM77"/>
    <property type="match status" value="1"/>
</dbReference>
<evidence type="ECO:0000313" key="6">
    <source>
        <dbReference type="EMBL" id="SDG40659.1"/>
    </source>
</evidence>
<organism evidence="6 7">
    <name type="scientific">Epilithonimonas hungarica</name>
    <dbReference type="NCBI Taxonomy" id="454006"/>
    <lineage>
        <taxon>Bacteria</taxon>
        <taxon>Pseudomonadati</taxon>
        <taxon>Bacteroidota</taxon>
        <taxon>Flavobacteriia</taxon>
        <taxon>Flavobacteriales</taxon>
        <taxon>Weeksellaceae</taxon>
        <taxon>Chryseobacterium group</taxon>
        <taxon>Epilithonimonas</taxon>
    </lineage>
</organism>
<proteinExistence type="inferred from homology"/>
<keyword evidence="7" id="KW-1185">Reference proteome</keyword>
<dbReference type="AlphaFoldDB" id="A0A1G7U0T9"/>
<evidence type="ECO:0000259" key="5">
    <source>
        <dbReference type="SMART" id="SM00656"/>
    </source>
</evidence>
<dbReference type="InterPro" id="IPR011050">
    <property type="entry name" value="Pectin_lyase_fold/virulence"/>
</dbReference>
<evidence type="ECO:0000256" key="4">
    <source>
        <dbReference type="SAM" id="SignalP"/>
    </source>
</evidence>
<feature type="chain" id="PRO_5011557479" evidence="4">
    <location>
        <begin position="21"/>
        <end position="853"/>
    </location>
</feature>
<name>A0A1G7U0T9_9FLAO</name>
<dbReference type="Gene3D" id="2.160.20.10">
    <property type="entry name" value="Single-stranded right-handed beta-helix, Pectin lyase-like"/>
    <property type="match status" value="1"/>
</dbReference>
<dbReference type="InterPro" id="IPR045032">
    <property type="entry name" value="PEL"/>
</dbReference>
<dbReference type="STRING" id="454006.SAMN05421825_3268"/>
<keyword evidence="3" id="KW-0624">Polysaccharide degradation</keyword>
<protein>
    <submittedName>
        <fullName evidence="6">Pectate lyase</fullName>
    </submittedName>
</protein>
<dbReference type="InterPro" id="IPR002022">
    <property type="entry name" value="Pec_lyase"/>
</dbReference>
<dbReference type="GO" id="GO:0005576">
    <property type="term" value="C:extracellular region"/>
    <property type="evidence" value="ECO:0007669"/>
    <property type="project" value="UniProtKB-SubCell"/>
</dbReference>
<accession>A0A1G7U0T9</accession>
<dbReference type="PANTHER" id="PTHR31683:SF18">
    <property type="entry name" value="PECTATE LYASE 21-RELATED"/>
    <property type="match status" value="1"/>
</dbReference>
<dbReference type="GO" id="GO:0000272">
    <property type="term" value="P:polysaccharide catabolic process"/>
    <property type="evidence" value="ECO:0007669"/>
    <property type="project" value="UniProtKB-KW"/>
</dbReference>
<evidence type="ECO:0000256" key="2">
    <source>
        <dbReference type="ARBA" id="ARBA00023239"/>
    </source>
</evidence>
<keyword evidence="1 4" id="KW-0732">Signal</keyword>
<feature type="domain" description="Pectate lyase" evidence="5">
    <location>
        <begin position="201"/>
        <end position="386"/>
    </location>
</feature>
<evidence type="ECO:0000313" key="7">
    <source>
        <dbReference type="Proteomes" id="UP000199203"/>
    </source>
</evidence>
<dbReference type="SUPFAM" id="SSF51126">
    <property type="entry name" value="Pectin lyase-like"/>
    <property type="match status" value="1"/>
</dbReference>
<dbReference type="InterPro" id="IPR041253">
    <property type="entry name" value="CBM77"/>
</dbReference>
<reference evidence="7" key="1">
    <citation type="submission" date="2016-10" db="EMBL/GenBank/DDBJ databases">
        <authorList>
            <person name="Varghese N."/>
            <person name="Submissions S."/>
        </authorList>
    </citation>
    <scope>NUCLEOTIDE SEQUENCE [LARGE SCALE GENOMIC DNA]</scope>
    <source>
        <strain evidence="7">DSM 19684</strain>
    </source>
</reference>
<keyword evidence="3" id="KW-0119">Carbohydrate metabolism</keyword>
<dbReference type="NCBIfam" id="TIGR04183">
    <property type="entry name" value="Por_Secre_tail"/>
    <property type="match status" value="1"/>
</dbReference>
<dbReference type="Pfam" id="PF18962">
    <property type="entry name" value="Por_Secre_tail"/>
    <property type="match status" value="1"/>
</dbReference>
<dbReference type="Pfam" id="PF00544">
    <property type="entry name" value="Pectate_lyase_4"/>
    <property type="match status" value="1"/>
</dbReference>
<dbReference type="SMART" id="SM00656">
    <property type="entry name" value="Amb_all"/>
    <property type="match status" value="1"/>
</dbReference>
<comment type="subcellular location">
    <subcellularLocation>
        <location evidence="3">Secreted</location>
    </subcellularLocation>
</comment>
<dbReference type="OrthoDB" id="148600at2"/>
<gene>
    <name evidence="6" type="ORF">SAMN05421825_3268</name>
</gene>
<evidence type="ECO:0000256" key="1">
    <source>
        <dbReference type="ARBA" id="ARBA00022729"/>
    </source>
</evidence>
<feature type="signal peptide" evidence="4">
    <location>
        <begin position="1"/>
        <end position="20"/>
    </location>
</feature>
<dbReference type="RefSeq" id="WP_089874496.1">
    <property type="nucleotide sequence ID" value="NZ_FNBH01000004.1"/>
</dbReference>